<dbReference type="PANTHER" id="PTHR43245:SF55">
    <property type="entry name" value="NAD(P)-BINDING DOMAIN-CONTAINING PROTEIN"/>
    <property type="match status" value="1"/>
</dbReference>
<evidence type="ECO:0000259" key="1">
    <source>
        <dbReference type="Pfam" id="PF01370"/>
    </source>
</evidence>
<name>A0A4R4RX59_9ACTN</name>
<accession>A0A4R4RX59</accession>
<comment type="caution">
    <text evidence="2">The sequence shown here is derived from an EMBL/GenBank/DDBJ whole genome shotgun (WGS) entry which is preliminary data.</text>
</comment>
<dbReference type="InterPro" id="IPR001509">
    <property type="entry name" value="Epimerase_deHydtase"/>
</dbReference>
<dbReference type="InterPro" id="IPR036291">
    <property type="entry name" value="NAD(P)-bd_dom_sf"/>
</dbReference>
<reference evidence="2 3" key="1">
    <citation type="submission" date="2019-02" db="EMBL/GenBank/DDBJ databases">
        <title>Draft genome sequences of novel Actinobacteria.</title>
        <authorList>
            <person name="Sahin N."/>
            <person name="Ay H."/>
            <person name="Saygin H."/>
        </authorList>
    </citation>
    <scope>NUCLEOTIDE SEQUENCE [LARGE SCALE GENOMIC DNA]</scope>
    <source>
        <strain evidence="2 3">KC603</strain>
    </source>
</reference>
<dbReference type="OrthoDB" id="3661842at2"/>
<dbReference type="InterPro" id="IPR050177">
    <property type="entry name" value="Lipid_A_modif_metabolic_enz"/>
</dbReference>
<feature type="domain" description="NAD-dependent epimerase/dehydratase" evidence="1">
    <location>
        <begin position="3"/>
        <end position="177"/>
    </location>
</feature>
<dbReference type="AlphaFoldDB" id="A0A4R4RX59"/>
<dbReference type="RefSeq" id="WP_131979480.1">
    <property type="nucleotide sequence ID" value="NZ_SMKL01000006.1"/>
</dbReference>
<dbReference type="Pfam" id="PF01370">
    <property type="entry name" value="Epimerase"/>
    <property type="match status" value="1"/>
</dbReference>
<protein>
    <submittedName>
        <fullName evidence="2">NAD(P)-dependent oxidoreductase</fullName>
    </submittedName>
</protein>
<dbReference type="EMBL" id="SMKL01000006">
    <property type="protein sequence ID" value="TDC53969.1"/>
    <property type="molecule type" value="Genomic_DNA"/>
</dbReference>
<evidence type="ECO:0000313" key="3">
    <source>
        <dbReference type="Proteomes" id="UP000295621"/>
    </source>
</evidence>
<sequence>MKILITGVAGRVGTELAARSLAAGHTVRGTVRPGGHALRPALAREVEIVEASLADAGALARAVEGVDVVVHLAARMVPGDLPIDEFFDGNVLGTVRLLEAAVAGGTVRRFVLASTDNTYGPARPRFTPITEEHPQLPGDYYGTSKVLAEQVVRNWGELYGLEHSIVRLGSVVEPREVLPLFRLSWARAFLAAQHQAGRRGNLWPLFADRSDLSRVLDEAVGKRDDDPAVALTGPASTSWAIHLTDVRDAADGLLLVVDRSDAANQAFNVVGPRTTTFTEGAAVMAGRFDLDTVTVELPVTLAFAVSHQKAAQRLGYAPTRDFAAIVDAAVGETDLAGTRTG</sequence>
<evidence type="ECO:0000313" key="2">
    <source>
        <dbReference type="EMBL" id="TDC53969.1"/>
    </source>
</evidence>
<dbReference type="SUPFAM" id="SSF51735">
    <property type="entry name" value="NAD(P)-binding Rossmann-fold domains"/>
    <property type="match status" value="1"/>
</dbReference>
<gene>
    <name evidence="2" type="ORF">E1212_04045</name>
</gene>
<proteinExistence type="predicted"/>
<dbReference type="PANTHER" id="PTHR43245">
    <property type="entry name" value="BIFUNCTIONAL POLYMYXIN RESISTANCE PROTEIN ARNA"/>
    <property type="match status" value="1"/>
</dbReference>
<keyword evidence="3" id="KW-1185">Reference proteome</keyword>
<dbReference type="Proteomes" id="UP000295621">
    <property type="component" value="Unassembled WGS sequence"/>
</dbReference>
<organism evidence="2 3">
    <name type="scientific">Jiangella ureilytica</name>
    <dbReference type="NCBI Taxonomy" id="2530374"/>
    <lineage>
        <taxon>Bacteria</taxon>
        <taxon>Bacillati</taxon>
        <taxon>Actinomycetota</taxon>
        <taxon>Actinomycetes</taxon>
        <taxon>Jiangellales</taxon>
        <taxon>Jiangellaceae</taxon>
        <taxon>Jiangella</taxon>
    </lineage>
</organism>
<dbReference type="Gene3D" id="3.40.50.720">
    <property type="entry name" value="NAD(P)-binding Rossmann-like Domain"/>
    <property type="match status" value="1"/>
</dbReference>